<dbReference type="GO" id="GO:0003964">
    <property type="term" value="F:RNA-directed DNA polymerase activity"/>
    <property type="evidence" value="ECO:0007669"/>
    <property type="project" value="UniProtKB-KW"/>
</dbReference>
<dbReference type="Pfam" id="PF00078">
    <property type="entry name" value="RVT_1"/>
    <property type="match status" value="1"/>
</dbReference>
<dbReference type="PANTHER" id="PTHR33116:SF78">
    <property type="entry name" value="OS12G0587133 PROTEIN"/>
    <property type="match status" value="1"/>
</dbReference>
<feature type="region of interest" description="Disordered" evidence="1">
    <location>
        <begin position="124"/>
        <end position="146"/>
    </location>
</feature>
<dbReference type="InterPro" id="IPR035979">
    <property type="entry name" value="RBD_domain_sf"/>
</dbReference>
<evidence type="ECO:0000313" key="3">
    <source>
        <dbReference type="EMBL" id="GEU62302.1"/>
    </source>
</evidence>
<dbReference type="InterPro" id="IPR000477">
    <property type="entry name" value="RT_dom"/>
</dbReference>
<keyword evidence="3" id="KW-0695">RNA-directed DNA polymerase</keyword>
<dbReference type="InterPro" id="IPR000504">
    <property type="entry name" value="RRM_dom"/>
</dbReference>
<dbReference type="InterPro" id="IPR006553">
    <property type="entry name" value="Leu-rich_rpt_Cys-con_subtyp"/>
</dbReference>
<dbReference type="Gene3D" id="3.30.70.330">
    <property type="match status" value="1"/>
</dbReference>
<dbReference type="InterPro" id="IPR026960">
    <property type="entry name" value="RVT-Znf"/>
</dbReference>
<comment type="caution">
    <text evidence="3">The sequence shown here is derived from an EMBL/GenBank/DDBJ whole genome shotgun (WGS) entry which is preliminary data.</text>
</comment>
<accession>A0A6L2LPB7</accession>
<dbReference type="SUPFAM" id="SSF54928">
    <property type="entry name" value="RNA-binding domain, RBD"/>
    <property type="match status" value="1"/>
</dbReference>
<dbReference type="InterPro" id="IPR032675">
    <property type="entry name" value="LRR_dom_sf"/>
</dbReference>
<sequence length="1690" mass="190227">MGDSDWQEVSRRKHKSVFQRLKFPNGGTFNVDDLAKISISVYVANFPSHLTVRELWNICGKVGTLADVFIAKRRNALGKMFGFCCYIKVNDQERLINSLSNIWIGKLRLFANLAKFGRKLNGKPTLATNQDEKPPHTNPKVSSNSNSYVNVANGVSGNEYKHPQNLCRNEGFLNVDIKYLGGLWVLFDFETAKAKDNFLKNKGIMSWFSVLKPCKICSKWGEVLFIDDTDTSNRLSKRLCIKSTYDQLIFVSIMVTVNNVTYTIRVRKLCSWTPTFLGSGSDCDDIDEEVSVASRNESFEDNDIKAAVDNLEYDIVDDIGSDQEHVDIENFHIQSHTSTPEDKNGKPNDCDPFELEHLINKSGKSHKPCHFVTPDYPPGFSSVLKGDQITFDSIQKLSDGDHIQQPGFSMLEHLEETIGLNMEGCESTLASIIAAKGDPKGNVHFDFAPTSACAVMGDFNEVRNEGERFGLVFCNRQARIFNEFIANNSLIDIPLGGYNFTWTNKRGTKMSKLDQFLVSENFLESFPHATGLVMEKGISDHRPIFLKESTVDYGPTTFRFFHSWLELDGSDNYALKIEHENKLSAIDKKVDLGSATDQDFINRRDSLIILGNIERIEAKDYAQKAKIKWALEGDENIKFFHGMLKKKRRQLAIRAILSDGNWLDDPNEVKDEFLLHFCNIFKQPNVAPPSIDSLSFTTISQTQRDYLEIPFSRDKIKRAVWDCGGERAPRPDGFTFRFFTTFWDTIEKDVVRFIKEFLQSHVILKSCNPSFIALIPKVPNAKFVSDFRPISLIGCQYKIIGKLLANRLSNVIKDCISPVQSAFIKGRFILDGPLILNEVLAEYRHHHKELLIFKVDFEKAFDSLRWDFLDAAMDKMGFGSKWRSWIMGCLKHARSSILVNGSPTKEFELFQGLRQGDPLSPFLFILAMEGLHSLTRKAEELNLFKRASIGRDNMHISYLMYADDVIFFGEWSWSNAQNLIGMLRCFFLISGLKINIDKSSVLGVGVSDVDVYHMANIIGCGVLKFPFKYLGVPVGCNMKICVYWNVVIQKFESKLSSWKAQLLSAGGRLSLIKSVLEVQAITRSCWIANRASLTSADWFSRILRRTPRGGAELSQFVALTALIGSVQLSDSCNSWQWHPNYTVGYTVASASALVDESILGTGLVATRWNRNIPVKVNIFLWRLNLNKLPTRVNLERKCVVIGSSLCPLCHIDVETANHLFFNCELARDLWSSLAMWWNVDISICANISDWLDWLDGGFLQLAQDNFDQGMDVGFNKQLPNDSWDLIFKKLDSNPDRNSFGLTCHSFLDIQSSSYKSLKLGCSIESNCSTHVNIHDSVLNENLFNRFTQLESLSLGTCLSIKDSHLTPFVKYGSKLLSLNLDFCYHVTDVGLTLVACSCPLLSVISLARCSITDSGLEMLTKLCKSLKEVNLAWCTNITDRGIWSLNQNSRQLRSLNITCCSKIVGFTFQGFSPTLAYLEAANCVLGSTGITEILSGGGLEHLDLSYFSFSKFNSRDKLAAFIGIGSAANLRFLNLCLCPFVEDSVIIAISKGCPLLQEWNLSCCGKIGISGWESIGSYCQNLKILHVSYCFELCDRGLLALGNGCKRLSVIYLKDCLKVTTSGLHLFKVYREDVEIKEEVRLTEISPNAEFTSDDAEIASYDDEFVSDDAELISDGAEFVLDGEQEFERS</sequence>
<dbReference type="InterPro" id="IPR036691">
    <property type="entry name" value="Endo/exonu/phosph_ase_sf"/>
</dbReference>
<proteinExistence type="predicted"/>
<dbReference type="SUPFAM" id="SSF52047">
    <property type="entry name" value="RNI-like"/>
    <property type="match status" value="1"/>
</dbReference>
<dbReference type="Pfam" id="PF13516">
    <property type="entry name" value="LRR_6"/>
    <property type="match status" value="1"/>
</dbReference>
<dbReference type="GO" id="GO:0003723">
    <property type="term" value="F:RNA binding"/>
    <property type="evidence" value="ECO:0007669"/>
    <property type="project" value="InterPro"/>
</dbReference>
<dbReference type="SUPFAM" id="SSF56219">
    <property type="entry name" value="DNase I-like"/>
    <property type="match status" value="1"/>
</dbReference>
<dbReference type="InterPro" id="IPR043502">
    <property type="entry name" value="DNA/RNA_pol_sf"/>
</dbReference>
<reference evidence="3" key="1">
    <citation type="journal article" date="2019" name="Sci. Rep.">
        <title>Draft genome of Tanacetum cinerariifolium, the natural source of mosquito coil.</title>
        <authorList>
            <person name="Yamashiro T."/>
            <person name="Shiraishi A."/>
            <person name="Satake H."/>
            <person name="Nakayama K."/>
        </authorList>
    </citation>
    <scope>NUCLEOTIDE SEQUENCE</scope>
</reference>
<dbReference type="Gene3D" id="3.60.10.10">
    <property type="entry name" value="Endonuclease/exonuclease/phosphatase"/>
    <property type="match status" value="1"/>
</dbReference>
<dbReference type="PANTHER" id="PTHR33116">
    <property type="entry name" value="REVERSE TRANSCRIPTASE ZINC-BINDING DOMAIN-CONTAINING PROTEIN-RELATED-RELATED"/>
    <property type="match status" value="1"/>
</dbReference>
<dbReference type="CDD" id="cd00590">
    <property type="entry name" value="RRM_SF"/>
    <property type="match status" value="1"/>
</dbReference>
<keyword evidence="3" id="KW-0808">Transferase</keyword>
<dbReference type="PROSITE" id="PS50878">
    <property type="entry name" value="RT_POL"/>
    <property type="match status" value="1"/>
</dbReference>
<dbReference type="SUPFAM" id="SSF56672">
    <property type="entry name" value="DNA/RNA polymerases"/>
    <property type="match status" value="1"/>
</dbReference>
<dbReference type="SMART" id="SM00360">
    <property type="entry name" value="RRM"/>
    <property type="match status" value="1"/>
</dbReference>
<organism evidence="3">
    <name type="scientific">Tanacetum cinerariifolium</name>
    <name type="common">Dalmatian daisy</name>
    <name type="synonym">Chrysanthemum cinerariifolium</name>
    <dbReference type="NCBI Taxonomy" id="118510"/>
    <lineage>
        <taxon>Eukaryota</taxon>
        <taxon>Viridiplantae</taxon>
        <taxon>Streptophyta</taxon>
        <taxon>Embryophyta</taxon>
        <taxon>Tracheophyta</taxon>
        <taxon>Spermatophyta</taxon>
        <taxon>Magnoliopsida</taxon>
        <taxon>eudicotyledons</taxon>
        <taxon>Gunneridae</taxon>
        <taxon>Pentapetalae</taxon>
        <taxon>asterids</taxon>
        <taxon>campanulids</taxon>
        <taxon>Asterales</taxon>
        <taxon>Asteraceae</taxon>
        <taxon>Asteroideae</taxon>
        <taxon>Anthemideae</taxon>
        <taxon>Anthemidinae</taxon>
        <taxon>Tanacetum</taxon>
    </lineage>
</organism>
<dbReference type="SMART" id="SM00367">
    <property type="entry name" value="LRR_CC"/>
    <property type="match status" value="8"/>
</dbReference>
<dbReference type="EMBL" id="BKCJ010004650">
    <property type="protein sequence ID" value="GEU62302.1"/>
    <property type="molecule type" value="Genomic_DNA"/>
</dbReference>
<dbReference type="Pfam" id="PF13966">
    <property type="entry name" value="zf-RVT"/>
    <property type="match status" value="1"/>
</dbReference>
<feature type="domain" description="Reverse transcriptase" evidence="2">
    <location>
        <begin position="756"/>
        <end position="1034"/>
    </location>
</feature>
<dbReference type="Gene3D" id="3.80.10.10">
    <property type="entry name" value="Ribonuclease Inhibitor"/>
    <property type="match status" value="3"/>
</dbReference>
<dbReference type="CDD" id="cd01650">
    <property type="entry name" value="RT_nLTR_like"/>
    <property type="match status" value="1"/>
</dbReference>
<keyword evidence="3" id="KW-0548">Nucleotidyltransferase</keyword>
<evidence type="ECO:0000256" key="1">
    <source>
        <dbReference type="SAM" id="MobiDB-lite"/>
    </source>
</evidence>
<dbReference type="InterPro" id="IPR012677">
    <property type="entry name" value="Nucleotide-bd_a/b_plait_sf"/>
</dbReference>
<gene>
    <name evidence="3" type="ORF">Tci_034280</name>
</gene>
<evidence type="ECO:0000259" key="2">
    <source>
        <dbReference type="PROSITE" id="PS50878"/>
    </source>
</evidence>
<dbReference type="InterPro" id="IPR001611">
    <property type="entry name" value="Leu-rich_rpt"/>
</dbReference>
<name>A0A6L2LPB7_TANCI</name>
<protein>
    <submittedName>
        <fullName evidence="3">Putative RNA-directed DNA polymerase, eukaryota, reverse transcriptase zinc-binding domain protein</fullName>
    </submittedName>
</protein>